<dbReference type="InterPro" id="IPR002156">
    <property type="entry name" value="RNaseH_domain"/>
</dbReference>
<evidence type="ECO:0000259" key="1">
    <source>
        <dbReference type="PROSITE" id="PS50878"/>
    </source>
</evidence>
<dbReference type="InterPro" id="IPR036397">
    <property type="entry name" value="RNaseH_sf"/>
</dbReference>
<feature type="domain" description="RNase H type-1" evidence="2">
    <location>
        <begin position="783"/>
        <end position="910"/>
    </location>
</feature>
<dbReference type="PROSITE" id="PS50878">
    <property type="entry name" value="RT_POL"/>
    <property type="match status" value="1"/>
</dbReference>
<organism evidence="3 4">
    <name type="scientific">Rotaria magnacalcarata</name>
    <dbReference type="NCBI Taxonomy" id="392030"/>
    <lineage>
        <taxon>Eukaryota</taxon>
        <taxon>Metazoa</taxon>
        <taxon>Spiralia</taxon>
        <taxon>Gnathifera</taxon>
        <taxon>Rotifera</taxon>
        <taxon>Eurotatoria</taxon>
        <taxon>Bdelloidea</taxon>
        <taxon>Philodinida</taxon>
        <taxon>Philodinidae</taxon>
        <taxon>Rotaria</taxon>
    </lineage>
</organism>
<dbReference type="CDD" id="cd01650">
    <property type="entry name" value="RT_nLTR_like"/>
    <property type="match status" value="1"/>
</dbReference>
<dbReference type="GO" id="GO:0004523">
    <property type="term" value="F:RNA-DNA hybrid ribonuclease activity"/>
    <property type="evidence" value="ECO:0007669"/>
    <property type="project" value="InterPro"/>
</dbReference>
<protein>
    <recommendedName>
        <fullName evidence="5">RNA-directed DNA polymerase from transposon X-element</fullName>
    </recommendedName>
</protein>
<dbReference type="Pfam" id="PF00075">
    <property type="entry name" value="RNase_H"/>
    <property type="match status" value="1"/>
</dbReference>
<dbReference type="InterPro" id="IPR052560">
    <property type="entry name" value="RdDP_mobile_element"/>
</dbReference>
<dbReference type="InterPro" id="IPR000477">
    <property type="entry name" value="RT_dom"/>
</dbReference>
<dbReference type="InterPro" id="IPR012337">
    <property type="entry name" value="RNaseH-like_sf"/>
</dbReference>
<dbReference type="Pfam" id="PF00078">
    <property type="entry name" value="RVT_1"/>
    <property type="match status" value="1"/>
</dbReference>
<dbReference type="PROSITE" id="PS50879">
    <property type="entry name" value="RNASE_H_1"/>
    <property type="match status" value="1"/>
</dbReference>
<dbReference type="CDD" id="cd09276">
    <property type="entry name" value="Rnase_HI_RT_non_LTR"/>
    <property type="match status" value="1"/>
</dbReference>
<dbReference type="SUPFAM" id="SSF53098">
    <property type="entry name" value="Ribonuclease H-like"/>
    <property type="match status" value="1"/>
</dbReference>
<dbReference type="GO" id="GO:0003676">
    <property type="term" value="F:nucleic acid binding"/>
    <property type="evidence" value="ECO:0007669"/>
    <property type="project" value="InterPro"/>
</dbReference>
<dbReference type="Gene3D" id="3.30.420.10">
    <property type="entry name" value="Ribonuclease H-like superfamily/Ribonuclease H"/>
    <property type="match status" value="1"/>
</dbReference>
<name>A0A816N9U7_9BILA</name>
<gene>
    <name evidence="3" type="ORF">XDN619_LOCUS5510</name>
</gene>
<reference evidence="3" key="1">
    <citation type="submission" date="2021-02" db="EMBL/GenBank/DDBJ databases">
        <authorList>
            <person name="Nowell W R."/>
        </authorList>
    </citation>
    <scope>NUCLEOTIDE SEQUENCE</scope>
</reference>
<feature type="domain" description="Reverse transcriptase" evidence="1">
    <location>
        <begin position="300"/>
        <end position="557"/>
    </location>
</feature>
<proteinExistence type="predicted"/>
<dbReference type="PANTHER" id="PTHR36688">
    <property type="entry name" value="ENDO/EXONUCLEASE/PHOSPHATASE DOMAIN-CONTAINING PROTEIN"/>
    <property type="match status" value="1"/>
</dbReference>
<evidence type="ECO:0000313" key="4">
    <source>
        <dbReference type="Proteomes" id="UP000663887"/>
    </source>
</evidence>
<evidence type="ECO:0000259" key="2">
    <source>
        <dbReference type="PROSITE" id="PS50879"/>
    </source>
</evidence>
<dbReference type="EMBL" id="CAJNRG010001483">
    <property type="protein sequence ID" value="CAF2033684.1"/>
    <property type="molecule type" value="Genomic_DNA"/>
</dbReference>
<sequence length="1058" mass="119828">MTYTCIDLSICSSRAVLQFNWRVIDDLHGSDHYPLMITKLIGGSIPDPLPRWNFRKADWSTFYNNCATFSTIGDFDEPDAAVAYLVQHILDACTSSIPCTTPQPLKKSVPWWTPECRAATSRRKAASRRLFRHPSQANRNLYLLVKAQCRRTIRQARRTSWQNFVSTLNSQTPMTSVWKKVRKFSGNYVPSPTPVLKINGMTVANQEAVAEVLADSLASVSDGSLYSENFKKKNSLKHMSSINFSTSEDNLYNRLFTIQELTSALSTCSNTAPGPDTITYQMLKHLPGSLLTFLLDLYNLIWVSGRFPTQWEEAIILPFPKPGKDHTDPLNYRPIALTNCLCKLMEKMVCFRLTWYLEANNILAASQFGFRQFRSTLDPLVLLENSIGNAFRERKILLAVFFDLEKAYDTTWRFGIVKTLFDIGLRGALPIFIRGFLSKRQFQMRVGSTLSQPRIQKEGVTQGSIVSVLSFALSINGIMSTLPPSISSLLYVDDFTLYCVAARLESGERQMQMAVNRVSEWADDRGFRFSVAKTVSMVFTRRRNIGSPTLNLYGIPLRSVMETRFLGLIFDRRLTWVPHLKNVRNSCLKSMDLLKAISHSSWGADRITLQRLYKALIMPKIMYGCQVYGSASNCRLKILDPVHNLGLRLITGAFRSSPVVSLYTECGDCPLEIHRDEWGLRYLFRIPILPKSKLSLTILPAIERNDNFELKQLRPFSSRISQILTNLPLDASIVNILPYRYDQIPPWIIPKIQVCSIASKAGSKNHTHVSIMQNSFLEHQYLHTGAIPIYTDGSKSSAGVGCAAVFPSIILSCALHPLASIFTAELYAILGALREIIQSPDESFVIYSDSLSAIQTLTSLRHKNPLIMKIQQWLFFIAAKHKKVCFCWVPGHTGVAGNELADAAAKAAVNSPTTQLQIPHSDFKHTFRKYALDQWQEKWDSFPNNKLKTIKPYVTRWNSPSYKSRRDETVIARLRIGHTRLTHGYLMESGVRPYCLNCIVPLTVEHILVECPDFQDHRRTYFSRLSPVNLCNILAEGDSFNAHSIIQFLSTIGLIDRI</sequence>
<evidence type="ECO:0000313" key="3">
    <source>
        <dbReference type="EMBL" id="CAF2033684.1"/>
    </source>
</evidence>
<dbReference type="AlphaFoldDB" id="A0A816N9U7"/>
<accession>A0A816N9U7</accession>
<dbReference type="Proteomes" id="UP000663887">
    <property type="component" value="Unassembled WGS sequence"/>
</dbReference>
<comment type="caution">
    <text evidence="3">The sequence shown here is derived from an EMBL/GenBank/DDBJ whole genome shotgun (WGS) entry which is preliminary data.</text>
</comment>
<evidence type="ECO:0008006" key="5">
    <source>
        <dbReference type="Google" id="ProtNLM"/>
    </source>
</evidence>
<dbReference type="PANTHER" id="PTHR36688:SF2">
    <property type="entry name" value="ENDONUCLEASE_EXONUCLEASE_PHOSPHATASE DOMAIN-CONTAINING PROTEIN"/>
    <property type="match status" value="1"/>
</dbReference>